<feature type="compositionally biased region" description="Basic and acidic residues" evidence="1">
    <location>
        <begin position="125"/>
        <end position="162"/>
    </location>
</feature>
<evidence type="ECO:0000256" key="2">
    <source>
        <dbReference type="SAM" id="SignalP"/>
    </source>
</evidence>
<dbReference type="EMBL" id="LFJN01000023">
    <property type="protein sequence ID" value="KPI37509.1"/>
    <property type="molecule type" value="Genomic_DNA"/>
</dbReference>
<evidence type="ECO:0000313" key="3">
    <source>
        <dbReference type="EMBL" id="KPI37509.1"/>
    </source>
</evidence>
<feature type="compositionally biased region" description="Polar residues" evidence="1">
    <location>
        <begin position="165"/>
        <end position="179"/>
    </location>
</feature>
<proteinExistence type="predicted"/>
<organism evidence="3 4">
    <name type="scientific">Cyphellophora attinorum</name>
    <dbReference type="NCBI Taxonomy" id="1664694"/>
    <lineage>
        <taxon>Eukaryota</taxon>
        <taxon>Fungi</taxon>
        <taxon>Dikarya</taxon>
        <taxon>Ascomycota</taxon>
        <taxon>Pezizomycotina</taxon>
        <taxon>Eurotiomycetes</taxon>
        <taxon>Chaetothyriomycetidae</taxon>
        <taxon>Chaetothyriales</taxon>
        <taxon>Cyphellophoraceae</taxon>
        <taxon>Cyphellophora</taxon>
    </lineage>
</organism>
<sequence>MASPSTFLSLVISAVLISSIARPVSGAPFGGHAWEDVPGRDRDDRPFWLAHYGPAQDYCKANWRQHGPLSTITDTEYDVHTNLVTVSYSTAVVTVTDEPVTVTETENSGAKHQGKRYAKRQANTVDHHTPDKLGDHHTPDKLDHHTPDKLDHYTPDKLDHYTPDNLDSNVADTWTSNTQPSTTWTSTKASSTTGATTKPSSTTGATTHLRLVRQQSPPPRQERPIRPR</sequence>
<keyword evidence="2" id="KW-0732">Signal</keyword>
<reference evidence="3 4" key="1">
    <citation type="submission" date="2015-06" db="EMBL/GenBank/DDBJ databases">
        <title>Draft genome of the ant-associated black yeast Phialophora attae CBS 131958.</title>
        <authorList>
            <person name="Moreno L.F."/>
            <person name="Stielow B.J."/>
            <person name="de Hoog S."/>
            <person name="Vicente V.A."/>
            <person name="Weiss V.A."/>
            <person name="de Vries M."/>
            <person name="Cruz L.M."/>
            <person name="Souza E.M."/>
        </authorList>
    </citation>
    <scope>NUCLEOTIDE SEQUENCE [LARGE SCALE GENOMIC DNA]</scope>
    <source>
        <strain evidence="3 4">CBS 131958</strain>
    </source>
</reference>
<dbReference type="RefSeq" id="XP_017997472.1">
    <property type="nucleotide sequence ID" value="XM_018144161.1"/>
</dbReference>
<protein>
    <submittedName>
        <fullName evidence="3">Uncharacterized protein</fullName>
    </submittedName>
</protein>
<feature type="region of interest" description="Disordered" evidence="1">
    <location>
        <begin position="102"/>
        <end position="228"/>
    </location>
</feature>
<gene>
    <name evidence="3" type="ORF">AB675_4051</name>
</gene>
<dbReference type="Proteomes" id="UP000038010">
    <property type="component" value="Unassembled WGS sequence"/>
</dbReference>
<feature type="chain" id="PRO_5005856902" evidence="2">
    <location>
        <begin position="27"/>
        <end position="228"/>
    </location>
</feature>
<keyword evidence="4" id="KW-1185">Reference proteome</keyword>
<dbReference type="GeneID" id="28736041"/>
<dbReference type="VEuPathDB" id="FungiDB:AB675_4051"/>
<feature type="compositionally biased region" description="Low complexity" evidence="1">
    <location>
        <begin position="180"/>
        <end position="207"/>
    </location>
</feature>
<feature type="signal peptide" evidence="2">
    <location>
        <begin position="1"/>
        <end position="26"/>
    </location>
</feature>
<accession>A0A0N0NK77</accession>
<comment type="caution">
    <text evidence="3">The sequence shown here is derived from an EMBL/GenBank/DDBJ whole genome shotgun (WGS) entry which is preliminary data.</text>
</comment>
<name>A0A0N0NK77_9EURO</name>
<evidence type="ECO:0000256" key="1">
    <source>
        <dbReference type="SAM" id="MobiDB-lite"/>
    </source>
</evidence>
<evidence type="ECO:0000313" key="4">
    <source>
        <dbReference type="Proteomes" id="UP000038010"/>
    </source>
</evidence>
<dbReference type="AlphaFoldDB" id="A0A0N0NK77"/>